<organism evidence="2 3">
    <name type="scientific">Tsukamurella spumae</name>
    <dbReference type="NCBI Taxonomy" id="44753"/>
    <lineage>
        <taxon>Bacteria</taxon>
        <taxon>Bacillati</taxon>
        <taxon>Actinomycetota</taxon>
        <taxon>Actinomycetes</taxon>
        <taxon>Mycobacteriales</taxon>
        <taxon>Tsukamurellaceae</taxon>
        <taxon>Tsukamurella</taxon>
    </lineage>
</organism>
<feature type="compositionally biased region" description="Low complexity" evidence="1">
    <location>
        <begin position="79"/>
        <end position="98"/>
    </location>
</feature>
<dbReference type="RefSeq" id="WP_168546448.1">
    <property type="nucleotide sequence ID" value="NZ_BAAAKS010000044.1"/>
</dbReference>
<dbReference type="EMBL" id="JAAXOQ010000018">
    <property type="protein sequence ID" value="NKY19451.1"/>
    <property type="molecule type" value="Genomic_DNA"/>
</dbReference>
<evidence type="ECO:0000313" key="3">
    <source>
        <dbReference type="Proteomes" id="UP000582646"/>
    </source>
</evidence>
<reference evidence="2 3" key="1">
    <citation type="submission" date="2020-04" db="EMBL/GenBank/DDBJ databases">
        <title>MicrobeNet Type strains.</title>
        <authorList>
            <person name="Nicholson A.C."/>
        </authorList>
    </citation>
    <scope>NUCLEOTIDE SEQUENCE [LARGE SCALE GENOMIC DNA]</scope>
    <source>
        <strain evidence="2 3">DSM 44113</strain>
    </source>
</reference>
<protein>
    <submittedName>
        <fullName evidence="2">Uncharacterized protein</fullName>
    </submittedName>
</protein>
<evidence type="ECO:0000313" key="2">
    <source>
        <dbReference type="EMBL" id="NKY19451.1"/>
    </source>
</evidence>
<keyword evidence="3" id="KW-1185">Reference proteome</keyword>
<evidence type="ECO:0000256" key="1">
    <source>
        <dbReference type="SAM" id="MobiDB-lite"/>
    </source>
</evidence>
<proteinExistence type="predicted"/>
<sequence length="149" mass="15909">MYTHRLLAAAVRREAFVFADRARQVAELTDGDDIYNAIAKFGMQFRDGARVRLEAHSATIDRHAHVFDRLAAEPKTQTASAGRDAPAAAPQEAPQKGAVGASHRVKAALGAAAGSTTRRPAGATVHPLEPHRRARMSGPQPSAARAVER</sequence>
<dbReference type="AlphaFoldDB" id="A0A846X2Y5"/>
<comment type="caution">
    <text evidence="2">The sequence shown here is derived from an EMBL/GenBank/DDBJ whole genome shotgun (WGS) entry which is preliminary data.</text>
</comment>
<feature type="region of interest" description="Disordered" evidence="1">
    <location>
        <begin position="72"/>
        <end position="149"/>
    </location>
</feature>
<accession>A0A846X2Y5</accession>
<gene>
    <name evidence="2" type="ORF">HF999_13880</name>
</gene>
<name>A0A846X2Y5_9ACTN</name>
<dbReference type="Proteomes" id="UP000582646">
    <property type="component" value="Unassembled WGS sequence"/>
</dbReference>